<dbReference type="GO" id="GO:0008360">
    <property type="term" value="P:regulation of cell shape"/>
    <property type="evidence" value="ECO:0007669"/>
    <property type="project" value="UniProtKB-KW"/>
</dbReference>
<feature type="binding site" evidence="12">
    <location>
        <begin position="22"/>
        <end position="23"/>
    </location>
    <ligand>
        <name>phosphoenolpyruvate</name>
        <dbReference type="ChEBI" id="CHEBI:58702"/>
    </ligand>
</feature>
<dbReference type="HAMAP" id="MF_00111">
    <property type="entry name" value="MurA"/>
    <property type="match status" value="1"/>
</dbReference>
<dbReference type="eggNOG" id="COG0766">
    <property type="taxonomic scope" value="Bacteria"/>
</dbReference>
<keyword evidence="15" id="KW-1185">Reference proteome</keyword>
<keyword evidence="5 12" id="KW-0808">Transferase</keyword>
<dbReference type="STRING" id="868864.Dester_0365"/>
<dbReference type="FunFam" id="3.65.10.10:FF:000001">
    <property type="entry name" value="UDP-N-acetylglucosamine 1-carboxyvinyltransferase"/>
    <property type="match status" value="1"/>
</dbReference>
<feature type="active site" description="Proton donor" evidence="12">
    <location>
        <position position="115"/>
    </location>
</feature>
<dbReference type="EMBL" id="CP002543">
    <property type="protein sequence ID" value="ADY73020.1"/>
    <property type="molecule type" value="Genomic_DNA"/>
</dbReference>
<dbReference type="OrthoDB" id="9803760at2"/>
<feature type="binding site" evidence="12">
    <location>
        <position position="305"/>
    </location>
    <ligand>
        <name>UDP-N-acetyl-alpha-D-glucosamine</name>
        <dbReference type="ChEBI" id="CHEBI:57705"/>
    </ligand>
</feature>
<evidence type="ECO:0000259" key="13">
    <source>
        <dbReference type="Pfam" id="PF00275"/>
    </source>
</evidence>
<dbReference type="Pfam" id="PF00275">
    <property type="entry name" value="EPSP_synthase"/>
    <property type="match status" value="1"/>
</dbReference>
<evidence type="ECO:0000256" key="6">
    <source>
        <dbReference type="ARBA" id="ARBA00022960"/>
    </source>
</evidence>
<accession>F0S277</accession>
<dbReference type="RefSeq" id="WP_013637978.1">
    <property type="nucleotide sequence ID" value="NC_015185.1"/>
</dbReference>
<proteinExistence type="inferred from homology"/>
<dbReference type="PANTHER" id="PTHR43783">
    <property type="entry name" value="UDP-N-ACETYLGLUCOSAMINE 1-CARBOXYVINYLTRANSFERASE"/>
    <property type="match status" value="1"/>
</dbReference>
<name>F0S277_DESTD</name>
<keyword evidence="12" id="KW-0670">Pyruvate</keyword>
<dbReference type="Proteomes" id="UP000007102">
    <property type="component" value="Chromosome"/>
</dbReference>
<comment type="subcellular location">
    <subcellularLocation>
        <location evidence="1 12">Cytoplasm</location>
    </subcellularLocation>
</comment>
<evidence type="ECO:0000256" key="3">
    <source>
        <dbReference type="ARBA" id="ARBA00022490"/>
    </source>
</evidence>
<dbReference type="InterPro" id="IPR001986">
    <property type="entry name" value="Enolpyruvate_Tfrase_dom"/>
</dbReference>
<sequence length="422" mass="46037">MEKFVIKGGRKLYGKIRISGSKNASLPILFSSILTGRLKLSNVPDLKDVTTTCYLLQKMGFEIEKNKDVVEIESGKVIKTEAPYELVKTMRASILCLGPLLAKYGKAKVSMPGGCAIGLRPVNLHLKALSKMGADIRIDHGYITAEVKGRLKGCEITFDFPTVGGTENVLMAAVLADGKTIIRNAAKEPEIVDLAKALKKAGAIIEGEGTDVIEITGISELEEIDYRVMPDRIEAGTFVAAVGLAGGEIELEEFPFEVLKAVIEKFEEAGLKIEKLDKNRAKVKKVGKLKGTDIITQPYPGFPTDMQAQFMATMCLAEGVSVIKETIFENRFMHVLELQRLGADISIDGNTVVIKGVDKLIGAKVTATDLRASASLVIAGLAAENTTEVYRIYHLDRGYERMEEKLQALGANIKREKSELPY</sequence>
<dbReference type="FunCoup" id="F0S277">
    <property type="interactions" value="381"/>
</dbReference>
<keyword evidence="6 12" id="KW-0133">Cell shape</keyword>
<evidence type="ECO:0000256" key="4">
    <source>
        <dbReference type="ARBA" id="ARBA00022618"/>
    </source>
</evidence>
<keyword evidence="4 12" id="KW-0132">Cell division</keyword>
<dbReference type="GO" id="GO:0071555">
    <property type="term" value="P:cell wall organization"/>
    <property type="evidence" value="ECO:0007669"/>
    <property type="project" value="UniProtKB-KW"/>
</dbReference>
<dbReference type="AlphaFoldDB" id="F0S277"/>
<dbReference type="KEGG" id="dte:Dester_0365"/>
<dbReference type="InterPro" id="IPR013792">
    <property type="entry name" value="RNA3'P_cycl/enolpyr_Trfase_a/b"/>
</dbReference>
<feature type="modified residue" description="2-(S-cysteinyl)pyruvic acid O-phosphothioketal" evidence="12">
    <location>
        <position position="115"/>
    </location>
</feature>
<dbReference type="UniPathway" id="UPA00219"/>
<dbReference type="GO" id="GO:0051301">
    <property type="term" value="P:cell division"/>
    <property type="evidence" value="ECO:0007669"/>
    <property type="project" value="UniProtKB-KW"/>
</dbReference>
<keyword evidence="8 12" id="KW-0131">Cell cycle</keyword>
<feature type="domain" description="Enolpyruvate transferase" evidence="13">
    <location>
        <begin position="7"/>
        <end position="406"/>
    </location>
</feature>
<comment type="caution">
    <text evidence="12">Lacks conserved residue(s) required for the propagation of feature annotation.</text>
</comment>
<evidence type="ECO:0000256" key="9">
    <source>
        <dbReference type="ARBA" id="ARBA00023316"/>
    </source>
</evidence>
<dbReference type="GO" id="GO:0019277">
    <property type="term" value="P:UDP-N-acetylgalactosamine biosynthetic process"/>
    <property type="evidence" value="ECO:0007669"/>
    <property type="project" value="InterPro"/>
</dbReference>
<comment type="similarity">
    <text evidence="10 12">Belongs to the EPSP synthase family. MurA subfamily.</text>
</comment>
<evidence type="ECO:0000256" key="12">
    <source>
        <dbReference type="HAMAP-Rule" id="MF_00111"/>
    </source>
</evidence>
<evidence type="ECO:0000256" key="2">
    <source>
        <dbReference type="ARBA" id="ARBA00004752"/>
    </source>
</evidence>
<keyword evidence="9 12" id="KW-0961">Cell wall biogenesis/degradation</keyword>
<reference evidence="15" key="2">
    <citation type="submission" date="2011-02" db="EMBL/GenBank/DDBJ databases">
        <title>The complete genome of Desulfurobacterium thermolithotrophum DSM 11699.</title>
        <authorList>
            <consortium name="US DOE Joint Genome Institute (JGI-PGF)"/>
            <person name="Lucas S."/>
            <person name="Copeland A."/>
            <person name="Lapidus A."/>
            <person name="Bruce D."/>
            <person name="Goodwin L."/>
            <person name="Pitluck S."/>
            <person name="Kyrpides N."/>
            <person name="Mavromatis K."/>
            <person name="Pagani I."/>
            <person name="Ivanova N."/>
            <person name="Mikhailova N."/>
            <person name="Daligault H."/>
            <person name="Detter J.C."/>
            <person name="Tapia R."/>
            <person name="Han C."/>
            <person name="Land M."/>
            <person name="Hauser L."/>
            <person name="Markowitz V."/>
            <person name="Cheng J.-F."/>
            <person name="Hugenholtz P."/>
            <person name="Woyke T."/>
            <person name="Wu D."/>
            <person name="Spring S."/>
            <person name="Brambilla E."/>
            <person name="Klenk H.-P."/>
            <person name="Eisen J.A."/>
        </authorList>
    </citation>
    <scope>NUCLEOTIDE SEQUENCE [LARGE SCALE GENOMIC DNA]</scope>
    <source>
        <strain evidence="15">DSM 11699 / BSA</strain>
    </source>
</reference>
<dbReference type="CDD" id="cd01555">
    <property type="entry name" value="UdpNAET"/>
    <property type="match status" value="1"/>
</dbReference>
<dbReference type="GO" id="GO:0005737">
    <property type="term" value="C:cytoplasm"/>
    <property type="evidence" value="ECO:0007669"/>
    <property type="project" value="UniProtKB-SubCell"/>
</dbReference>
<evidence type="ECO:0000313" key="15">
    <source>
        <dbReference type="Proteomes" id="UP000007102"/>
    </source>
</evidence>
<dbReference type="InParanoid" id="F0S277"/>
<evidence type="ECO:0000256" key="1">
    <source>
        <dbReference type="ARBA" id="ARBA00004496"/>
    </source>
</evidence>
<evidence type="ECO:0000256" key="7">
    <source>
        <dbReference type="ARBA" id="ARBA00022984"/>
    </source>
</evidence>
<dbReference type="GO" id="GO:0009252">
    <property type="term" value="P:peptidoglycan biosynthetic process"/>
    <property type="evidence" value="ECO:0007669"/>
    <property type="project" value="UniProtKB-UniRule"/>
</dbReference>
<keyword evidence="3 12" id="KW-0963">Cytoplasm</keyword>
<feature type="binding site" evidence="12">
    <location>
        <position position="91"/>
    </location>
    <ligand>
        <name>UDP-N-acetyl-alpha-D-glucosamine</name>
        <dbReference type="ChEBI" id="CHEBI:57705"/>
    </ligand>
</feature>
<feature type="binding site" evidence="12">
    <location>
        <position position="327"/>
    </location>
    <ligand>
        <name>UDP-N-acetyl-alpha-D-glucosamine</name>
        <dbReference type="ChEBI" id="CHEBI:57705"/>
    </ligand>
</feature>
<evidence type="ECO:0000256" key="5">
    <source>
        <dbReference type="ARBA" id="ARBA00022679"/>
    </source>
</evidence>
<comment type="catalytic activity">
    <reaction evidence="11 12">
        <text>phosphoenolpyruvate + UDP-N-acetyl-alpha-D-glucosamine = UDP-N-acetyl-3-O-(1-carboxyvinyl)-alpha-D-glucosamine + phosphate</text>
        <dbReference type="Rhea" id="RHEA:18681"/>
        <dbReference type="ChEBI" id="CHEBI:43474"/>
        <dbReference type="ChEBI" id="CHEBI:57705"/>
        <dbReference type="ChEBI" id="CHEBI:58702"/>
        <dbReference type="ChEBI" id="CHEBI:68483"/>
        <dbReference type="EC" id="2.5.1.7"/>
    </reaction>
</comment>
<dbReference type="NCBIfam" id="TIGR01072">
    <property type="entry name" value="murA"/>
    <property type="match status" value="1"/>
</dbReference>
<dbReference type="NCBIfam" id="NF006873">
    <property type="entry name" value="PRK09369.1"/>
    <property type="match status" value="1"/>
</dbReference>
<comment type="pathway">
    <text evidence="2 12">Cell wall biogenesis; peptidoglycan biosynthesis.</text>
</comment>
<dbReference type="HOGENOM" id="CLU_027387_0_0_0"/>
<dbReference type="GO" id="GO:0008760">
    <property type="term" value="F:UDP-N-acetylglucosamine 1-carboxyvinyltransferase activity"/>
    <property type="evidence" value="ECO:0007669"/>
    <property type="project" value="UniProtKB-UniRule"/>
</dbReference>
<dbReference type="SUPFAM" id="SSF55205">
    <property type="entry name" value="EPT/RTPC-like"/>
    <property type="match status" value="1"/>
</dbReference>
<dbReference type="EC" id="2.5.1.7" evidence="12"/>
<dbReference type="Gene3D" id="3.65.10.10">
    <property type="entry name" value="Enolpyruvate transferase domain"/>
    <property type="match status" value="2"/>
</dbReference>
<dbReference type="InterPro" id="IPR036968">
    <property type="entry name" value="Enolpyruvate_Tfrase_sf"/>
</dbReference>
<evidence type="ECO:0000313" key="14">
    <source>
        <dbReference type="EMBL" id="ADY73020.1"/>
    </source>
</evidence>
<dbReference type="PANTHER" id="PTHR43783:SF1">
    <property type="entry name" value="UDP-N-ACETYLGLUCOSAMINE 1-CARBOXYVINYLTRANSFERASE"/>
    <property type="match status" value="1"/>
</dbReference>
<evidence type="ECO:0000256" key="11">
    <source>
        <dbReference type="ARBA" id="ARBA00047527"/>
    </source>
</evidence>
<protein>
    <recommendedName>
        <fullName evidence="12">UDP-N-acetylglucosamine 1-carboxyvinyltransferase</fullName>
        <ecNumber evidence="12">2.5.1.7</ecNumber>
    </recommendedName>
    <alternativeName>
        <fullName evidence="12">Enoylpyruvate transferase</fullName>
    </alternativeName>
    <alternativeName>
        <fullName evidence="12">UDP-N-acetylglucosamine enolpyruvyl transferase</fullName>
        <shortName evidence="12">EPT</shortName>
    </alternativeName>
</protein>
<dbReference type="InterPro" id="IPR005750">
    <property type="entry name" value="UDP_GlcNAc_COvinyl_MurA"/>
</dbReference>
<evidence type="ECO:0000256" key="8">
    <source>
        <dbReference type="ARBA" id="ARBA00023306"/>
    </source>
</evidence>
<keyword evidence="7 12" id="KW-0573">Peptidoglycan synthesis</keyword>
<organism evidence="14 15">
    <name type="scientific">Desulfurobacterium thermolithotrophum (strain DSM 11699 / BSA)</name>
    <dbReference type="NCBI Taxonomy" id="868864"/>
    <lineage>
        <taxon>Bacteria</taxon>
        <taxon>Pseudomonadati</taxon>
        <taxon>Aquificota</taxon>
        <taxon>Aquificia</taxon>
        <taxon>Desulfurobacteriales</taxon>
        <taxon>Desulfurobacteriaceae</taxon>
        <taxon>Desulfurobacterium</taxon>
    </lineage>
</organism>
<dbReference type="InterPro" id="IPR050068">
    <property type="entry name" value="MurA_subfamily"/>
</dbReference>
<evidence type="ECO:0000256" key="10">
    <source>
        <dbReference type="ARBA" id="ARBA00038367"/>
    </source>
</evidence>
<comment type="function">
    <text evidence="12">Cell wall formation. Adds enolpyruvyl to UDP-N-acetylglucosamine.</text>
</comment>
<reference evidence="14 15" key="1">
    <citation type="journal article" date="2011" name="Stand. Genomic Sci.">
        <title>Complete genome sequence of the thermophilic sulfur-reducer Desulfurobacterium thermolithotrophum type strain (BSA(T)) from a deep-sea hydrothermal vent.</title>
        <authorList>
            <person name="Goker M."/>
            <person name="Daligault H."/>
            <person name="Mwirichia R."/>
            <person name="Lapidus A."/>
            <person name="Lucas S."/>
            <person name="Deshpande S."/>
            <person name="Pagani I."/>
            <person name="Tapia R."/>
            <person name="Cheng J.F."/>
            <person name="Goodwin L."/>
            <person name="Pitluck S."/>
            <person name="Liolios K."/>
            <person name="Ivanova N."/>
            <person name="Mavromatis K."/>
            <person name="Mikhailova N."/>
            <person name="Pati A."/>
            <person name="Chen A."/>
            <person name="Palaniappan K."/>
            <person name="Han C."/>
            <person name="Land M."/>
            <person name="Hauser L."/>
            <person name="Pan C."/>
            <person name="Brambilla E.M."/>
            <person name="Rohde M."/>
            <person name="Spring S."/>
            <person name="Sikorski J."/>
            <person name="Wirth R."/>
            <person name="Detter J.C."/>
            <person name="Woyke T."/>
            <person name="Bristow J."/>
            <person name="Eisen J.A."/>
            <person name="Markowitz V."/>
            <person name="Hugenholtz P."/>
            <person name="Kyrpides N.C."/>
            <person name="Klenk H.P."/>
        </authorList>
    </citation>
    <scope>NUCLEOTIDE SEQUENCE [LARGE SCALE GENOMIC DNA]</scope>
    <source>
        <strain evidence="15">DSM 11699 / BSA</strain>
    </source>
</reference>
<gene>
    <name evidence="12" type="primary">murA</name>
    <name evidence="14" type="ordered locus">Dester_0365</name>
</gene>